<dbReference type="PATRIC" id="fig|1379910.4.peg.212"/>
<comment type="subunit">
    <text evidence="8">Component of the Sec protein translocase complex. Heterotrimer consisting of SecY, SecE and SecG subunits. The heterotrimers can form oligomers, although 1 heterotrimer is thought to be able to translocate proteins. Interacts with the ribosome. Interacts with SecDF, and other proteins may be involved. Interacts with SecA.</text>
</comment>
<dbReference type="Proteomes" id="UP000036458">
    <property type="component" value="Chromosome"/>
</dbReference>
<proteinExistence type="inferred from homology"/>
<dbReference type="Pfam" id="PF00584">
    <property type="entry name" value="SecE"/>
    <property type="match status" value="1"/>
</dbReference>
<dbReference type="GO" id="GO:0008320">
    <property type="term" value="F:protein transmembrane transporter activity"/>
    <property type="evidence" value="ECO:0007669"/>
    <property type="project" value="UniProtKB-UniRule"/>
</dbReference>
<accession>A0A0H4W258</accession>
<evidence type="ECO:0000313" key="9">
    <source>
        <dbReference type="EMBL" id="AKQ44531.1"/>
    </source>
</evidence>
<evidence type="ECO:0000256" key="4">
    <source>
        <dbReference type="ARBA" id="ARBA00022927"/>
    </source>
</evidence>
<evidence type="ECO:0000256" key="3">
    <source>
        <dbReference type="ARBA" id="ARBA00022692"/>
    </source>
</evidence>
<dbReference type="OrthoDB" id="9810735at2"/>
<keyword evidence="10" id="KW-1185">Reference proteome</keyword>
<keyword evidence="5 8" id="KW-1133">Transmembrane helix</keyword>
<comment type="subcellular location">
    <subcellularLocation>
        <location evidence="8">Cell membrane</location>
        <topology evidence="8">Single-pass membrane protein</topology>
    </subcellularLocation>
    <subcellularLocation>
        <location evidence="1">Membrane</location>
    </subcellularLocation>
</comment>
<dbReference type="KEGG" id="ruf:TH63_01035"/>
<keyword evidence="3 8" id="KW-0812">Transmembrane</keyword>
<sequence length="63" mass="7345">MGKLTKFFNDTKEEMQHKVSWPTYTELQKSSILVLVGSLVFAVVVGAMDFVYDSTLEWFYNQF</sequence>
<dbReference type="GO" id="GO:0005886">
    <property type="term" value="C:plasma membrane"/>
    <property type="evidence" value="ECO:0007669"/>
    <property type="project" value="UniProtKB-SubCell"/>
</dbReference>
<keyword evidence="2 8" id="KW-0813">Transport</keyword>
<dbReference type="InterPro" id="IPR038379">
    <property type="entry name" value="SecE_sf"/>
</dbReference>
<name>A0A0H4W258_9BACT</name>
<evidence type="ECO:0000256" key="6">
    <source>
        <dbReference type="ARBA" id="ARBA00023010"/>
    </source>
</evidence>
<dbReference type="GO" id="GO:0006605">
    <property type="term" value="P:protein targeting"/>
    <property type="evidence" value="ECO:0007669"/>
    <property type="project" value="UniProtKB-UniRule"/>
</dbReference>
<keyword evidence="4 8" id="KW-0653">Protein transport</keyword>
<dbReference type="STRING" id="1379910.TH63_01035"/>
<dbReference type="GO" id="GO:0065002">
    <property type="term" value="P:intracellular protein transmembrane transport"/>
    <property type="evidence" value="ECO:0007669"/>
    <property type="project" value="UniProtKB-UniRule"/>
</dbReference>
<dbReference type="RefSeq" id="WP_048919286.1">
    <property type="nucleotide sequence ID" value="NZ_CP010777.1"/>
</dbReference>
<evidence type="ECO:0000256" key="1">
    <source>
        <dbReference type="ARBA" id="ARBA00004370"/>
    </source>
</evidence>
<dbReference type="GO" id="GO:0043952">
    <property type="term" value="P:protein transport by the Sec complex"/>
    <property type="evidence" value="ECO:0007669"/>
    <property type="project" value="UniProtKB-UniRule"/>
</dbReference>
<dbReference type="InterPro" id="IPR005807">
    <property type="entry name" value="SecE_bac"/>
</dbReference>
<organism evidence="9 10">
    <name type="scientific">Rufibacter radiotolerans</name>
    <dbReference type="NCBI Taxonomy" id="1379910"/>
    <lineage>
        <taxon>Bacteria</taxon>
        <taxon>Pseudomonadati</taxon>
        <taxon>Bacteroidota</taxon>
        <taxon>Cytophagia</taxon>
        <taxon>Cytophagales</taxon>
        <taxon>Hymenobacteraceae</taxon>
        <taxon>Rufibacter</taxon>
    </lineage>
</organism>
<dbReference type="EMBL" id="CP010777">
    <property type="protein sequence ID" value="AKQ44531.1"/>
    <property type="molecule type" value="Genomic_DNA"/>
</dbReference>
<dbReference type="Gene3D" id="1.20.5.1030">
    <property type="entry name" value="Preprotein translocase secy subunit"/>
    <property type="match status" value="1"/>
</dbReference>
<keyword evidence="7 8" id="KW-0472">Membrane</keyword>
<reference evidence="9 10" key="1">
    <citation type="submission" date="2015-01" db="EMBL/GenBank/DDBJ databases">
        <title>Rufibacter sp./DG31D/ whole genome sequencing.</title>
        <authorList>
            <person name="Kim M.K."/>
            <person name="Srinivasan S."/>
            <person name="Lee J.-J."/>
        </authorList>
    </citation>
    <scope>NUCLEOTIDE SEQUENCE [LARGE SCALE GENOMIC DNA]</scope>
    <source>
        <strain evidence="9 10">DG31D</strain>
    </source>
</reference>
<comment type="function">
    <text evidence="8">Essential subunit of the Sec protein translocation channel SecYEG. Clamps together the 2 halves of SecY. May contact the channel plug during translocation.</text>
</comment>
<protein>
    <recommendedName>
        <fullName evidence="8">Protein translocase subunit SecE</fullName>
    </recommendedName>
</protein>
<evidence type="ECO:0000256" key="8">
    <source>
        <dbReference type="HAMAP-Rule" id="MF_00422"/>
    </source>
</evidence>
<dbReference type="NCBIfam" id="TIGR00964">
    <property type="entry name" value="secE_bact"/>
    <property type="match status" value="1"/>
</dbReference>
<comment type="similarity">
    <text evidence="8">Belongs to the SecE/SEC61-gamma family.</text>
</comment>
<evidence type="ECO:0000313" key="10">
    <source>
        <dbReference type="Proteomes" id="UP000036458"/>
    </source>
</evidence>
<keyword evidence="6 8" id="KW-0811">Translocation</keyword>
<evidence type="ECO:0000256" key="2">
    <source>
        <dbReference type="ARBA" id="ARBA00022448"/>
    </source>
</evidence>
<dbReference type="InterPro" id="IPR001901">
    <property type="entry name" value="Translocase_SecE/Sec61-g"/>
</dbReference>
<feature type="transmembrane region" description="Helical" evidence="8">
    <location>
        <begin position="32"/>
        <end position="52"/>
    </location>
</feature>
<dbReference type="AlphaFoldDB" id="A0A0H4W258"/>
<dbReference type="HAMAP" id="MF_00422">
    <property type="entry name" value="SecE"/>
    <property type="match status" value="1"/>
</dbReference>
<gene>
    <name evidence="8" type="primary">secE</name>
    <name evidence="9" type="ORF">TH63_01035</name>
</gene>
<evidence type="ECO:0000256" key="7">
    <source>
        <dbReference type="ARBA" id="ARBA00023136"/>
    </source>
</evidence>
<keyword evidence="8" id="KW-1003">Cell membrane</keyword>
<evidence type="ECO:0000256" key="5">
    <source>
        <dbReference type="ARBA" id="ARBA00022989"/>
    </source>
</evidence>
<dbReference type="GO" id="GO:0009306">
    <property type="term" value="P:protein secretion"/>
    <property type="evidence" value="ECO:0007669"/>
    <property type="project" value="UniProtKB-UniRule"/>
</dbReference>